<dbReference type="EMBL" id="ML987210">
    <property type="protein sequence ID" value="KAF2241823.1"/>
    <property type="molecule type" value="Genomic_DNA"/>
</dbReference>
<name>A0A6A6HW83_9PLEO</name>
<evidence type="ECO:0000313" key="1">
    <source>
        <dbReference type="EMBL" id="KAF2241823.1"/>
    </source>
</evidence>
<proteinExistence type="predicted"/>
<evidence type="ECO:0000313" key="2">
    <source>
        <dbReference type="Proteomes" id="UP000800094"/>
    </source>
</evidence>
<reference evidence="1" key="1">
    <citation type="journal article" date="2020" name="Stud. Mycol.">
        <title>101 Dothideomycetes genomes: a test case for predicting lifestyles and emergence of pathogens.</title>
        <authorList>
            <person name="Haridas S."/>
            <person name="Albert R."/>
            <person name="Binder M."/>
            <person name="Bloem J."/>
            <person name="Labutti K."/>
            <person name="Salamov A."/>
            <person name="Andreopoulos B."/>
            <person name="Baker S."/>
            <person name="Barry K."/>
            <person name="Bills G."/>
            <person name="Bluhm B."/>
            <person name="Cannon C."/>
            <person name="Castanera R."/>
            <person name="Culley D."/>
            <person name="Daum C."/>
            <person name="Ezra D."/>
            <person name="Gonzalez J."/>
            <person name="Henrissat B."/>
            <person name="Kuo A."/>
            <person name="Liang C."/>
            <person name="Lipzen A."/>
            <person name="Lutzoni F."/>
            <person name="Magnuson J."/>
            <person name="Mondo S."/>
            <person name="Nolan M."/>
            <person name="Ohm R."/>
            <person name="Pangilinan J."/>
            <person name="Park H.-J."/>
            <person name="Ramirez L."/>
            <person name="Alfaro M."/>
            <person name="Sun H."/>
            <person name="Tritt A."/>
            <person name="Yoshinaga Y."/>
            <person name="Zwiers L.-H."/>
            <person name="Turgeon B."/>
            <person name="Goodwin S."/>
            <person name="Spatafora J."/>
            <person name="Crous P."/>
            <person name="Grigoriev I."/>
        </authorList>
    </citation>
    <scope>NUCLEOTIDE SEQUENCE</scope>
    <source>
        <strain evidence="1">CBS 122368</strain>
    </source>
</reference>
<organism evidence="1 2">
    <name type="scientific">Trematosphaeria pertusa</name>
    <dbReference type="NCBI Taxonomy" id="390896"/>
    <lineage>
        <taxon>Eukaryota</taxon>
        <taxon>Fungi</taxon>
        <taxon>Dikarya</taxon>
        <taxon>Ascomycota</taxon>
        <taxon>Pezizomycotina</taxon>
        <taxon>Dothideomycetes</taxon>
        <taxon>Pleosporomycetidae</taxon>
        <taxon>Pleosporales</taxon>
        <taxon>Massarineae</taxon>
        <taxon>Trematosphaeriaceae</taxon>
        <taxon>Trematosphaeria</taxon>
    </lineage>
</organism>
<dbReference type="Proteomes" id="UP000800094">
    <property type="component" value="Unassembled WGS sequence"/>
</dbReference>
<dbReference type="OrthoDB" id="5330139at2759"/>
<dbReference type="RefSeq" id="XP_033676827.1">
    <property type="nucleotide sequence ID" value="XM_033830393.1"/>
</dbReference>
<gene>
    <name evidence="1" type="ORF">BU26DRAFT_524963</name>
</gene>
<sequence>MPTRWIRPSISTLGKHFLRRSFYSKTAEFVTRDPQGRPCQRQVDIRVGDEHEAYVLVPTDVGDAIKAACKHNGSSFPQDKQSLEFNHDRRDFTCESAPYLRLSIYHQLPRRSDAKTSSATLYLFGVTHTIALDGTFDAWFTEQSLASWHELKPTLDKLKDM</sequence>
<dbReference type="AlphaFoldDB" id="A0A6A6HW83"/>
<dbReference type="GeneID" id="54583723"/>
<keyword evidence="2" id="KW-1185">Reference proteome</keyword>
<accession>A0A6A6HW83</accession>
<protein>
    <submittedName>
        <fullName evidence="1">Uncharacterized protein</fullName>
    </submittedName>
</protein>